<dbReference type="InterPro" id="IPR049900">
    <property type="entry name" value="PKS_mFAS_DH"/>
</dbReference>
<dbReference type="SMART" id="SM00825">
    <property type="entry name" value="PKS_KS"/>
    <property type="match status" value="1"/>
</dbReference>
<dbReference type="Gene3D" id="1.10.1200.10">
    <property type="entry name" value="ACP-like"/>
    <property type="match status" value="1"/>
</dbReference>
<evidence type="ECO:0000259" key="8">
    <source>
        <dbReference type="PROSITE" id="PS52004"/>
    </source>
</evidence>
<dbReference type="CDD" id="cd05274">
    <property type="entry name" value="KR_FAS_SDR_x"/>
    <property type="match status" value="1"/>
</dbReference>
<dbReference type="InterPro" id="IPR016039">
    <property type="entry name" value="Thiolase-like"/>
</dbReference>
<keyword evidence="11" id="KW-1185">Reference proteome</keyword>
<feature type="active site" description="Proton donor; for dehydratase activity" evidence="6">
    <location>
        <position position="1087"/>
    </location>
</feature>
<dbReference type="RefSeq" id="XP_017555774.2">
    <property type="nucleotide sequence ID" value="XM_017700285.2"/>
</dbReference>
<dbReference type="InterPro" id="IPR057326">
    <property type="entry name" value="KR_dom"/>
</dbReference>
<dbReference type="InterPro" id="IPR016035">
    <property type="entry name" value="Acyl_Trfase/lysoPLipase"/>
</dbReference>
<dbReference type="InterPro" id="IPR020807">
    <property type="entry name" value="PKS_DH"/>
</dbReference>
<dbReference type="Pfam" id="PF00550">
    <property type="entry name" value="PP-binding"/>
    <property type="match status" value="1"/>
</dbReference>
<evidence type="ECO:0000313" key="10">
    <source>
        <dbReference type="Ensembl" id="ENSPNAP00000017852.2"/>
    </source>
</evidence>
<dbReference type="InterPro" id="IPR016036">
    <property type="entry name" value="Malonyl_transacylase_ACP-bd"/>
</dbReference>
<evidence type="ECO:0000313" key="11">
    <source>
        <dbReference type="Proteomes" id="UP001501920"/>
    </source>
</evidence>
<proteinExistence type="predicted"/>
<dbReference type="UniPathway" id="UPA00094"/>
<dbReference type="Ensembl" id="ENSPNAT00000026799.2">
    <property type="protein sequence ID" value="ENSPNAP00000017852.2"/>
    <property type="gene ID" value="ENSPNAG00000024168.2"/>
</dbReference>
<dbReference type="Gene3D" id="3.40.50.720">
    <property type="entry name" value="NAD(P)-binding Rossmann-like Domain"/>
    <property type="match status" value="1"/>
</dbReference>
<feature type="domain" description="PKS/mFAS DH" evidence="9">
    <location>
        <begin position="889"/>
        <end position="1170"/>
    </location>
</feature>
<dbReference type="STRING" id="42514.ENSPNAP00000017852"/>
<dbReference type="SUPFAM" id="SSF55048">
    <property type="entry name" value="Probable ACP-binding domain of malonyl-CoA ACP transacylase"/>
    <property type="match status" value="1"/>
</dbReference>
<evidence type="ECO:0000256" key="1">
    <source>
        <dbReference type="ARBA" id="ARBA00005194"/>
    </source>
</evidence>
<dbReference type="SUPFAM" id="SSF53901">
    <property type="entry name" value="Thiolase-like"/>
    <property type="match status" value="1"/>
</dbReference>
<organism evidence="10 11">
    <name type="scientific">Pygocentrus nattereri</name>
    <name type="common">Red-bellied piranha</name>
    <dbReference type="NCBI Taxonomy" id="42514"/>
    <lineage>
        <taxon>Eukaryota</taxon>
        <taxon>Metazoa</taxon>
        <taxon>Chordata</taxon>
        <taxon>Craniata</taxon>
        <taxon>Vertebrata</taxon>
        <taxon>Euteleostomi</taxon>
        <taxon>Actinopterygii</taxon>
        <taxon>Neopterygii</taxon>
        <taxon>Teleostei</taxon>
        <taxon>Ostariophysi</taxon>
        <taxon>Characiformes</taxon>
        <taxon>Characoidei</taxon>
        <taxon>Pygocentrus</taxon>
    </lineage>
</organism>
<dbReference type="SMART" id="SM00826">
    <property type="entry name" value="PKS_DH"/>
    <property type="match status" value="1"/>
</dbReference>
<dbReference type="GeneTree" id="ENSGT00940000164060"/>
<dbReference type="GO" id="GO:0004315">
    <property type="term" value="F:3-oxoacyl-[acyl-carrier-protein] synthase activity"/>
    <property type="evidence" value="ECO:0007669"/>
    <property type="project" value="InterPro"/>
</dbReference>
<keyword evidence="3" id="KW-0597">Phosphoprotein</keyword>
<dbReference type="SUPFAM" id="SSF51735">
    <property type="entry name" value="NAD(P)-binding Rossmann-fold domains"/>
    <property type="match status" value="1"/>
</dbReference>
<dbReference type="InterPro" id="IPR032821">
    <property type="entry name" value="PKS_assoc"/>
</dbReference>
<dbReference type="Pfam" id="PF02801">
    <property type="entry name" value="Ketoacyl-synt_C"/>
    <property type="match status" value="1"/>
</dbReference>
<dbReference type="InterPro" id="IPR011032">
    <property type="entry name" value="GroES-like_sf"/>
</dbReference>
<protein>
    <recommendedName>
        <fullName evidence="12">Carrier domain-containing protein</fullName>
    </recommendedName>
</protein>
<dbReference type="Pfam" id="PF16197">
    <property type="entry name" value="KAsynt_C_assoc"/>
    <property type="match status" value="1"/>
</dbReference>
<dbReference type="Gene3D" id="3.40.366.10">
    <property type="entry name" value="Malonyl-Coenzyme A Acyl Carrier Protein, domain 2"/>
    <property type="match status" value="1"/>
</dbReference>
<dbReference type="SMART" id="SM00827">
    <property type="entry name" value="PKS_AT"/>
    <property type="match status" value="1"/>
</dbReference>
<dbReference type="Gene3D" id="3.90.180.10">
    <property type="entry name" value="Medium-chain alcohol dehydrogenases, catalytic domain"/>
    <property type="match status" value="1"/>
</dbReference>
<dbReference type="Pfam" id="PF14765">
    <property type="entry name" value="PS-DH"/>
    <property type="match status" value="1"/>
</dbReference>
<evidence type="ECO:0000256" key="2">
    <source>
        <dbReference type="ARBA" id="ARBA00022450"/>
    </source>
</evidence>
<dbReference type="InterPro" id="IPR001227">
    <property type="entry name" value="Ac_transferase_dom_sf"/>
</dbReference>
<dbReference type="CDD" id="cd00833">
    <property type="entry name" value="PKS"/>
    <property type="match status" value="1"/>
</dbReference>
<dbReference type="Pfam" id="PF00698">
    <property type="entry name" value="Acyl_transf_1"/>
    <property type="match status" value="1"/>
</dbReference>
<dbReference type="InterPro" id="IPR014030">
    <property type="entry name" value="Ketoacyl_synth_N"/>
</dbReference>
<feature type="region of interest" description="C-terminal hotdog fold" evidence="6">
    <location>
        <begin position="1024"/>
        <end position="1170"/>
    </location>
</feature>
<dbReference type="InterPro" id="IPR049551">
    <property type="entry name" value="PKS_DH_C"/>
</dbReference>
<dbReference type="PANTHER" id="PTHR45681:SF8">
    <property type="entry name" value="CARRIER DOMAIN-CONTAINING PROTEIN"/>
    <property type="match status" value="1"/>
</dbReference>
<feature type="domain" description="Ketosynthase family 3 (KS3)" evidence="8">
    <location>
        <begin position="2"/>
        <end position="428"/>
    </location>
</feature>
<dbReference type="OrthoDB" id="329835at2759"/>
<dbReference type="Gene3D" id="3.30.70.250">
    <property type="entry name" value="Malonyl-CoA ACP transacylase, ACP-binding"/>
    <property type="match status" value="1"/>
</dbReference>
<dbReference type="Gene3D" id="3.10.129.110">
    <property type="entry name" value="Polyketide synthase dehydratase"/>
    <property type="match status" value="1"/>
</dbReference>
<keyword evidence="4" id="KW-0808">Transferase</keyword>
<dbReference type="InterPro" id="IPR014043">
    <property type="entry name" value="Acyl_transferase_dom"/>
</dbReference>
<feature type="region of interest" description="N-terminal hotdog fold" evidence="6">
    <location>
        <begin position="889"/>
        <end position="1007"/>
    </location>
</feature>
<dbReference type="Pfam" id="PF08659">
    <property type="entry name" value="KR"/>
    <property type="match status" value="1"/>
</dbReference>
<sequence>MDGDVAVVGIGCSFPGGEDLDNFWKVLVNGRNCAMEIPEDRFDLTHWYDPEDNILGKTQTTKAAFIEGFNEFDHKFFGISEDEANFMDPQQKLLLQCSYRALEDSGIPLEKVSGSRTGVYIGLMNRDYETLLNNSPSTITHFNGTGTAMSIAANRISYTFNLTGPSFTIDSACSSSLVALHSACQAIRQGDCEMALCGGVSCILEPRVFVALSKAKMISPGGISKPFSNTADGYGRGEGCGILLLKPLNKALHDFDHIWGIICKTAVNQDGHAVSPMTKPSMVQQVELLNRIYSAETYLSDVQYVEAHGTGTPVGDPIEAGSISKVIAKGRPAGLGPLCIGSVKGNIGHTESAAGVAGLIKVLLMMKHETIVPSLFYTEESSSIDAQALNLKIPTKAEKWHCTGSMGRMAGINSFGFGGTNAHVIVRENTHATASSLDTLSSKKLFPLSAATSKSLEMCIADTYQRISKDTKTDIQTLLYTSACRRSHSKHKYRKVFVTTSLSDLEEQLKSTLNRNFLPVKPDIKVVFVFCGNGVTYRGMCKQLMKEEPVFREKIREIENCFQNYRSTSIIQKINSFDNDDFSKPDIVQPLLFAIQVAIANLLKHWGIRPVAVLGHSIGEVAAAHCSGLLSLKDAVKVMYYRSVLQSKVTGGKMLVVGNIAVSDILKILPDYTGRVCLAAVNSPMSCVLSGDKDAVETVYQILKSSVQGKNLFLHVLEVPAAYHSHMMDPILSQIKDSIGSLSQHEMECELFSTVTGRPCCIGDFVSGDYWARNIRNPVAFEQAVKALGSNKKNVVFVEIGPRRALQRNIVETLGNDTVVLSSVQPDKDHETILSAVSKLFEQGVNVNWDQFYNGFESPPASYPRYQFDCLKKEVHFEQVRQGNEVVAHCSHPLIILHKHDNRLIKCNLSAEVTPFIWEHKSNGIVIAPGALYVELAFASVMETVVPKMPLSSLQLTIDFQTLLVLSKSFHFLKVQLEPSENKALFQIQSSAAVHASGSITYTRGPAVTEHHEIDLDVILKRCSLVITREQVYTTLNQAGFEYGPTFQQLGNIHYGEEFKEAVATVKIPDELLRQLYEYYLHPAVLDYFLQMTSVLGLNNRTTGTGGFPSAIGSTVISAPLCKDMEIYMRISQEMSEYFEVCGCFTDKKGHILIELKDVRITILGEGRKTIDSYFFHNEILTANVSTSIHSKPKAVVFEDTLGIANALKPSLHPSSVFVSPTDVNCSLPAEVPDLLLQSDQNAAEKILFIWSSLNLSHLKTQAVLEHLVHTCELVRKIVLTLRKCKHLRTIHIIMYRSSENTVDHISPGFVLSGLTRACAAELSEISFQLIDLATVSREDIETLAYVISSYKSHDNPEVMISKGQVKSTVITRTPIHMTAEGKSSLLSDYFILQTANPYDMVRLSAIPIHSVDHLSEGQNVEVQLYKICVHSSDYFPVTISELKCGHKIYWQKHASSQNHKLLALDFSGIVTAVGKDVRKLKVGDHVVSCYPIAATSKVVLPDSACYKTKKLQFLKDIPCVSYFVLAWEILSSALPKAKPKKTLGIFSTVPDSALMKVLSFTANKSGWNVVKQRELTGLIQNVDQCPVFVLLPPYDQSWIAQLGSVAGASHIFLVCDKKDLSSVLQSDSESTCFHFLKLRNIIQKSHLKTQKAHIYRWLKMMNLDRTWLSLHSNTFQVTEAEATSYQNRDVQSYFSTKTVSMIVLGNGGSVAGVSHINLQPKPKQLFTSNGVYIVSGGLSGLGLETVKFISNWGGRCITTLSRSAPSEETQLQICSLKRQYGVRIITLQCDVSVSDQVLKAITVIGEKFPSCAIKGIFHSAAVLHDGLLETLDKSLFEKVLRPKVSGALNLHYATLNSKVDYFVCYSSISSFIGNASQTNYAAANSFLDSLCHYRRNIGLAGQSINWGPLKLGLLLNKEDSQKFLEAKGLMTMEVPEVHEALKHCLMENKPQQVVCRFNFRNLRNNILSQNSFLKVRLTALIEKELEIKIENEPRKDMQSSFDNYVRCMLGDICNVDVDELEDETVLAAVGIDSMMAMTMQNRIFQEIGVNIPLVTLLDPNNTVSSLIALLEESAECKNDIYL</sequence>
<dbReference type="SUPFAM" id="SSF52151">
    <property type="entry name" value="FabD/lysophospholipase-like"/>
    <property type="match status" value="1"/>
</dbReference>
<dbReference type="PROSITE" id="PS52004">
    <property type="entry name" value="KS3_2"/>
    <property type="match status" value="1"/>
</dbReference>
<dbReference type="SUPFAM" id="SSF50129">
    <property type="entry name" value="GroES-like"/>
    <property type="match status" value="1"/>
</dbReference>
<evidence type="ECO:0000256" key="4">
    <source>
        <dbReference type="ARBA" id="ARBA00022679"/>
    </source>
</evidence>
<evidence type="ECO:0000256" key="6">
    <source>
        <dbReference type="PROSITE-ProRule" id="PRU01363"/>
    </source>
</evidence>
<dbReference type="Gene3D" id="3.30.70.3290">
    <property type="match status" value="1"/>
</dbReference>
<name>A0A3B4D0L5_PYGNA</name>
<evidence type="ECO:0008006" key="12">
    <source>
        <dbReference type="Google" id="ProtNLM"/>
    </source>
</evidence>
<reference evidence="10" key="3">
    <citation type="submission" date="2025-09" db="UniProtKB">
        <authorList>
            <consortium name="Ensembl"/>
        </authorList>
    </citation>
    <scope>IDENTIFICATION</scope>
</reference>
<dbReference type="PROSITE" id="PS00606">
    <property type="entry name" value="KS3_1"/>
    <property type="match status" value="1"/>
</dbReference>
<evidence type="ECO:0000256" key="3">
    <source>
        <dbReference type="ARBA" id="ARBA00022553"/>
    </source>
</evidence>
<dbReference type="InterPro" id="IPR018201">
    <property type="entry name" value="Ketoacyl_synth_AS"/>
</dbReference>
<evidence type="ECO:0000259" key="9">
    <source>
        <dbReference type="PROSITE" id="PS52019"/>
    </source>
</evidence>
<dbReference type="SUPFAM" id="SSF47336">
    <property type="entry name" value="ACP-like"/>
    <property type="match status" value="1"/>
</dbReference>
<dbReference type="GO" id="GO:0004314">
    <property type="term" value="F:[acyl-carrier-protein] S-malonyltransferase activity"/>
    <property type="evidence" value="ECO:0007669"/>
    <property type="project" value="UniProtKB-EC"/>
</dbReference>
<dbReference type="SMART" id="SM00822">
    <property type="entry name" value="PKS_KR"/>
    <property type="match status" value="1"/>
</dbReference>
<dbReference type="InterPro" id="IPR014031">
    <property type="entry name" value="Ketoacyl_synth_C"/>
</dbReference>
<dbReference type="GeneID" id="108428907"/>
<dbReference type="CTD" id="555390"/>
<evidence type="ECO:0000256" key="5">
    <source>
        <dbReference type="ARBA" id="ARBA00048404"/>
    </source>
</evidence>
<feature type="active site" description="Proton acceptor; for dehydratase activity" evidence="6">
    <location>
        <position position="920"/>
    </location>
</feature>
<dbReference type="PROSITE" id="PS52019">
    <property type="entry name" value="PKS_MFAS_DH"/>
    <property type="match status" value="1"/>
</dbReference>
<dbReference type="InterPro" id="IPR013968">
    <property type="entry name" value="PKS_KR"/>
</dbReference>
<dbReference type="OMA" id="WEHKNNG"/>
<reference evidence="10 11" key="1">
    <citation type="submission" date="2020-10" db="EMBL/GenBank/DDBJ databases">
        <title>Pygocentrus nattereri (red-bellied piranha) genome, fPygNat1, primary haplotype.</title>
        <authorList>
            <person name="Myers G."/>
            <person name="Meyer A."/>
            <person name="Karagic N."/>
            <person name="Pippel M."/>
            <person name="Winkler S."/>
            <person name="Tracey A."/>
            <person name="Wood J."/>
            <person name="Formenti G."/>
            <person name="Howe K."/>
            <person name="Fedrigo O."/>
            <person name="Jarvis E.D."/>
        </authorList>
    </citation>
    <scope>NUCLEOTIDE SEQUENCE [LARGE SCALE GENOMIC DNA]</scope>
</reference>
<reference evidence="10" key="2">
    <citation type="submission" date="2025-08" db="UniProtKB">
        <authorList>
            <consortium name="Ensembl"/>
        </authorList>
    </citation>
    <scope>IDENTIFICATION</scope>
</reference>
<dbReference type="PANTHER" id="PTHR45681">
    <property type="entry name" value="POLYKETIDE SYNTHASE 44-RELATED"/>
    <property type="match status" value="1"/>
</dbReference>
<dbReference type="InterPro" id="IPR036291">
    <property type="entry name" value="NAD(P)-bd_dom_sf"/>
</dbReference>
<dbReference type="GO" id="GO:0006633">
    <property type="term" value="P:fatty acid biosynthetic process"/>
    <property type="evidence" value="ECO:0007669"/>
    <property type="project" value="UniProtKB-UniPathway"/>
</dbReference>
<evidence type="ECO:0000259" key="7">
    <source>
        <dbReference type="PROSITE" id="PS50075"/>
    </source>
</evidence>
<dbReference type="InterPro" id="IPR020841">
    <property type="entry name" value="PKS_Beta-ketoAc_synthase_dom"/>
</dbReference>
<accession>A0A3B4D0L5</accession>
<dbReference type="PROSITE" id="PS50075">
    <property type="entry name" value="CARRIER"/>
    <property type="match status" value="1"/>
</dbReference>
<keyword evidence="2" id="KW-0596">Phosphopantetheine</keyword>
<feature type="domain" description="Carrier" evidence="7">
    <location>
        <begin position="2000"/>
        <end position="2075"/>
    </location>
</feature>
<dbReference type="Gene3D" id="3.40.47.10">
    <property type="match status" value="1"/>
</dbReference>
<dbReference type="InterPro" id="IPR036736">
    <property type="entry name" value="ACP-like_sf"/>
</dbReference>
<dbReference type="Proteomes" id="UP001501920">
    <property type="component" value="Chromosome 3"/>
</dbReference>
<dbReference type="Pfam" id="PF00109">
    <property type="entry name" value="ketoacyl-synt"/>
    <property type="match status" value="1"/>
</dbReference>
<dbReference type="InterPro" id="IPR042104">
    <property type="entry name" value="PKS_dehydratase_sf"/>
</dbReference>
<dbReference type="InterPro" id="IPR050444">
    <property type="entry name" value="Polyketide_Synthase"/>
</dbReference>
<comment type="catalytic activity">
    <reaction evidence="5">
        <text>holo-[ACP] + malonyl-CoA = malonyl-[ACP] + CoA</text>
        <dbReference type="Rhea" id="RHEA:41792"/>
        <dbReference type="Rhea" id="RHEA-COMP:9623"/>
        <dbReference type="Rhea" id="RHEA-COMP:9685"/>
        <dbReference type="ChEBI" id="CHEBI:57287"/>
        <dbReference type="ChEBI" id="CHEBI:57384"/>
        <dbReference type="ChEBI" id="CHEBI:64479"/>
        <dbReference type="ChEBI" id="CHEBI:78449"/>
        <dbReference type="EC" id="2.3.1.39"/>
    </reaction>
    <physiologicalReaction direction="left-to-right" evidence="5">
        <dbReference type="Rhea" id="RHEA:41793"/>
    </physiologicalReaction>
</comment>
<comment type="pathway">
    <text evidence="1">Lipid metabolism; fatty acid biosynthesis.</text>
</comment>
<dbReference type="InterPro" id="IPR009081">
    <property type="entry name" value="PP-bd_ACP"/>
</dbReference>